<feature type="transmembrane region" description="Helical" evidence="1">
    <location>
        <begin position="139"/>
        <end position="157"/>
    </location>
</feature>
<dbReference type="AlphaFoldDB" id="A0A6J3MDY4"/>
<keyword evidence="1" id="KW-0812">Transmembrane</keyword>
<dbReference type="RefSeq" id="XP_033462098.1">
    <property type="nucleotide sequence ID" value="XM_033604192.1"/>
</dbReference>
<reference evidence="3" key="2">
    <citation type="submission" date="2020-04" db="EMBL/GenBank/DDBJ databases">
        <authorList>
            <consortium name="NCBI Genome Project"/>
        </authorList>
    </citation>
    <scope>NUCLEOTIDE SEQUENCE</scope>
    <source>
        <strain evidence="3">CBS 342.82</strain>
    </source>
</reference>
<protein>
    <submittedName>
        <fullName evidence="3">Uncharacterized protein</fullName>
    </submittedName>
</protein>
<evidence type="ECO:0000313" key="3">
    <source>
        <dbReference type="RefSeq" id="XP_033462098.1"/>
    </source>
</evidence>
<evidence type="ECO:0000256" key="1">
    <source>
        <dbReference type="SAM" id="Phobius"/>
    </source>
</evidence>
<accession>A0A6J3MDY4</accession>
<dbReference type="Proteomes" id="UP000504637">
    <property type="component" value="Unplaced"/>
</dbReference>
<sequence>MWPRICPLCPLSHPLSRACPVVPVQSSPPAGGGPKGKQQAARHHPFPLPSSLFPLSALSHACLCSPRAPTPVFPSQTDRPPFLVLAFFLPLPINSLPVPAVRLTLCLFRRFFFSIPSACRRPPSIQFYPKSPHPPAGRLFAFWPFPAGAVIHLHLLLSAITNHLFTRSHFAYITNTTLIFVFQHIIAIAYPTRF</sequence>
<name>A0A6J3MDY4_9PEZI</name>
<dbReference type="GeneID" id="54361992"/>
<feature type="transmembrane region" description="Helical" evidence="1">
    <location>
        <begin position="82"/>
        <end position="105"/>
    </location>
</feature>
<keyword evidence="1" id="KW-0472">Membrane</keyword>
<reference evidence="3" key="1">
    <citation type="submission" date="2020-01" db="EMBL/GenBank/DDBJ databases">
        <authorList>
            <consortium name="DOE Joint Genome Institute"/>
            <person name="Haridas S."/>
            <person name="Albert R."/>
            <person name="Binder M."/>
            <person name="Bloem J."/>
            <person name="Labutti K."/>
            <person name="Salamov A."/>
            <person name="Andreopoulos B."/>
            <person name="Baker S.E."/>
            <person name="Barry K."/>
            <person name="Bills G."/>
            <person name="Bluhm B.H."/>
            <person name="Cannon C."/>
            <person name="Castanera R."/>
            <person name="Culley D.E."/>
            <person name="Daum C."/>
            <person name="Ezra D."/>
            <person name="Gonzalez J.B."/>
            <person name="Henrissat B."/>
            <person name="Kuo A."/>
            <person name="Liang C."/>
            <person name="Lipzen A."/>
            <person name="Lutzoni F."/>
            <person name="Magnuson J."/>
            <person name="Mondo S."/>
            <person name="Nolan M."/>
            <person name="Ohm R."/>
            <person name="Pangilinan J."/>
            <person name="Park H.-J."/>
            <person name="Ramirez L."/>
            <person name="Alfaro M."/>
            <person name="Sun H."/>
            <person name="Tritt A."/>
            <person name="Yoshinaga Y."/>
            <person name="Zwiers L.-H."/>
            <person name="Turgeon B.G."/>
            <person name="Goodwin S.B."/>
            <person name="Spatafora J.W."/>
            <person name="Crous P.W."/>
            <person name="Grigoriev I.V."/>
        </authorList>
    </citation>
    <scope>NUCLEOTIDE SEQUENCE</scope>
    <source>
        <strain evidence="3">CBS 342.82</strain>
    </source>
</reference>
<organism evidence="3">
    <name type="scientific">Dissoconium aciculare CBS 342.82</name>
    <dbReference type="NCBI Taxonomy" id="1314786"/>
    <lineage>
        <taxon>Eukaryota</taxon>
        <taxon>Fungi</taxon>
        <taxon>Dikarya</taxon>
        <taxon>Ascomycota</taxon>
        <taxon>Pezizomycotina</taxon>
        <taxon>Dothideomycetes</taxon>
        <taxon>Dothideomycetidae</taxon>
        <taxon>Mycosphaerellales</taxon>
        <taxon>Dissoconiaceae</taxon>
        <taxon>Dissoconium</taxon>
    </lineage>
</organism>
<proteinExistence type="predicted"/>
<keyword evidence="1" id="KW-1133">Transmembrane helix</keyword>
<reference evidence="3" key="3">
    <citation type="submission" date="2025-08" db="UniProtKB">
        <authorList>
            <consortium name="RefSeq"/>
        </authorList>
    </citation>
    <scope>IDENTIFICATION</scope>
    <source>
        <strain evidence="3">CBS 342.82</strain>
    </source>
</reference>
<feature type="transmembrane region" description="Helical" evidence="1">
    <location>
        <begin position="169"/>
        <end position="190"/>
    </location>
</feature>
<evidence type="ECO:0000313" key="2">
    <source>
        <dbReference type="Proteomes" id="UP000504637"/>
    </source>
</evidence>
<keyword evidence="2" id="KW-1185">Reference proteome</keyword>
<gene>
    <name evidence="3" type="ORF">K489DRAFT_377603</name>
</gene>